<dbReference type="InterPro" id="IPR036590">
    <property type="entry name" value="SRAP-like"/>
</dbReference>
<accession>A0A6J5GDE1</accession>
<gene>
    <name evidence="1" type="ORF">LMG27177_03692</name>
</gene>
<dbReference type="SUPFAM" id="SSF143081">
    <property type="entry name" value="BB1717-like"/>
    <property type="match status" value="1"/>
</dbReference>
<dbReference type="Gene3D" id="3.90.1680.10">
    <property type="entry name" value="SOS response associated peptidase-like"/>
    <property type="match status" value="1"/>
</dbReference>
<evidence type="ECO:0000313" key="2">
    <source>
        <dbReference type="Proteomes" id="UP000494252"/>
    </source>
</evidence>
<keyword evidence="2" id="KW-1185">Reference proteome</keyword>
<evidence type="ECO:0008006" key="3">
    <source>
        <dbReference type="Google" id="ProtNLM"/>
    </source>
</evidence>
<evidence type="ECO:0000313" key="1">
    <source>
        <dbReference type="EMBL" id="CAB3794636.1"/>
    </source>
</evidence>
<dbReference type="EMBL" id="CADIKI010000010">
    <property type="protein sequence ID" value="CAB3794636.1"/>
    <property type="molecule type" value="Genomic_DNA"/>
</dbReference>
<dbReference type="AlphaFoldDB" id="A0A6J5GDE1"/>
<reference evidence="1 2" key="1">
    <citation type="submission" date="2020-04" db="EMBL/GenBank/DDBJ databases">
        <authorList>
            <person name="De Canck E."/>
        </authorList>
    </citation>
    <scope>NUCLEOTIDE SEQUENCE [LARGE SCALE GENOMIC DNA]</scope>
    <source>
        <strain evidence="1 2">LMG 27177</strain>
    </source>
</reference>
<name>A0A6J5GDE1_9BURK</name>
<sequence>MSFAAITDEPAAEVAAAGHDRCIVPIKPENMDAWLNPDPSDLAASYAILDDKERPYYEHQLAA</sequence>
<proteinExistence type="predicted"/>
<organism evidence="1 2">
    <name type="scientific">Paraburkholderia fynbosensis</name>
    <dbReference type="NCBI Taxonomy" id="1200993"/>
    <lineage>
        <taxon>Bacteria</taxon>
        <taxon>Pseudomonadati</taxon>
        <taxon>Pseudomonadota</taxon>
        <taxon>Betaproteobacteria</taxon>
        <taxon>Burkholderiales</taxon>
        <taxon>Burkholderiaceae</taxon>
        <taxon>Paraburkholderia</taxon>
    </lineage>
</organism>
<dbReference type="Proteomes" id="UP000494252">
    <property type="component" value="Unassembled WGS sequence"/>
</dbReference>
<protein>
    <recommendedName>
        <fullName evidence="3">SOS response-associated peptidase YedK</fullName>
    </recommendedName>
</protein>